<proteinExistence type="predicted"/>
<organism evidence="1 2">
    <name type="scientific">Leptospira yasudae</name>
    <dbReference type="NCBI Taxonomy" id="2202201"/>
    <lineage>
        <taxon>Bacteria</taxon>
        <taxon>Pseudomonadati</taxon>
        <taxon>Spirochaetota</taxon>
        <taxon>Spirochaetia</taxon>
        <taxon>Leptospirales</taxon>
        <taxon>Leptospiraceae</taxon>
        <taxon>Leptospira</taxon>
    </lineage>
</organism>
<dbReference type="Gene3D" id="3.40.50.10610">
    <property type="entry name" value="ABC-type transport auxiliary lipoprotein component"/>
    <property type="match status" value="1"/>
</dbReference>
<dbReference type="RefSeq" id="WP_135574575.1">
    <property type="nucleotide sequence ID" value="NZ_RQGK01000010.1"/>
</dbReference>
<evidence type="ECO:0000313" key="2">
    <source>
        <dbReference type="Proteomes" id="UP000297613"/>
    </source>
</evidence>
<protein>
    <recommendedName>
        <fullName evidence="3">Lipoprotein</fullName>
    </recommendedName>
</protein>
<dbReference type="EMBL" id="RQGM01000044">
    <property type="protein sequence ID" value="TGL83774.1"/>
    <property type="molecule type" value="Genomic_DNA"/>
</dbReference>
<comment type="caution">
    <text evidence="1">The sequence shown here is derived from an EMBL/GenBank/DDBJ whole genome shotgun (WGS) entry which is preliminary data.</text>
</comment>
<dbReference type="Proteomes" id="UP000297613">
    <property type="component" value="Unassembled WGS sequence"/>
</dbReference>
<reference evidence="1 2" key="1">
    <citation type="journal article" date="2019" name="PLoS Negl. Trop. Dis.">
        <title>Revisiting the worldwide diversity of Leptospira species in the environment.</title>
        <authorList>
            <person name="Vincent A.T."/>
            <person name="Schiettekatte O."/>
            <person name="Bourhy P."/>
            <person name="Veyrier F.J."/>
            <person name="Picardeau M."/>
        </authorList>
    </citation>
    <scope>NUCLEOTIDE SEQUENCE [LARGE SCALE GENOMIC DNA]</scope>
    <source>
        <strain evidence="1 2">201702445</strain>
    </source>
</reference>
<dbReference type="AlphaFoldDB" id="A0A6N4QKB7"/>
<name>A0A6N4QKB7_9LEPT</name>
<evidence type="ECO:0000313" key="1">
    <source>
        <dbReference type="EMBL" id="TGL83774.1"/>
    </source>
</evidence>
<sequence length="385" mass="44615">MKNPFLLRSHIWKFLFAVCLSVSFFRCYLHHANVSGDGFGAKSLINPREYRFHGSVPVRIDFDPSGRETAAQDMHRKGLNVSVTSQDVESYYSSEILSQFRKSALFILNPNAHIQIRIRSSAEEVKPPVLSIIPFIVTIGLFPMIERTNGRVEFELYEEETNKVLKSYKYPIEHRSIFGIAPLLLGPIVPIFSDRFDHSQNKKNFAIMRVAFQQFEQDLKADLGHLKELSAHFTQDEAHRFAFVSLAKTDEPGLRIFTDMYSELEKKFIKHGILLVERNRLDKVLSEIQLSLSGITENSRLKLGKLLEADRLILMDHFEYVPYSRHTYDGKFAFSIRCIDVQTGRIIWTESVRENLYSEWTDSSYQKERALRELIASLRDRGELL</sequence>
<accession>A0A6N4QKB7</accession>
<evidence type="ECO:0008006" key="3">
    <source>
        <dbReference type="Google" id="ProtNLM"/>
    </source>
</evidence>
<gene>
    <name evidence="1" type="ORF">EHQ83_11880</name>
</gene>